<feature type="domain" description="Metallo-beta-lactamase" evidence="1">
    <location>
        <begin position="75"/>
        <end position="243"/>
    </location>
</feature>
<dbReference type="SUPFAM" id="SSF56281">
    <property type="entry name" value="Metallo-hydrolase/oxidoreductase"/>
    <property type="match status" value="1"/>
</dbReference>
<protein>
    <submittedName>
        <fullName evidence="2">Glyoxylase-like metal-dependent hydrolase (Beta-lactamase superfamily II)</fullName>
    </submittedName>
</protein>
<comment type="caution">
    <text evidence="2">The sequence shown here is derived from an EMBL/GenBank/DDBJ whole genome shotgun (WGS) entry which is preliminary data.</text>
</comment>
<gene>
    <name evidence="2" type="ORF">JOE42_001454</name>
</gene>
<evidence type="ECO:0000259" key="1">
    <source>
        <dbReference type="SMART" id="SM00849"/>
    </source>
</evidence>
<name>A0ABS2KTU6_9NOCA</name>
<sequence>MSSRTELPVCETCGVQFDRVDPDECPICTDERQYVGRGGQRWTTVAEVSASHRTVVREEYPGLWGIGTEPTFAIGQRALLVPGDGGNLLWDSITTIDDAAIARVTELGGVSAVALSHPHYYSAMVEWSEAFGDVPIYVHESDRAWLPRAGNIRTWSGDSLEILPGRTLINTRVHFAGGSVLHWPGTDGRGALCTGDIVQVVSDRRWVSFMYSYPNLIPEHPDTIRRTVALLENVTFERIVGAWWDRVVEEDAHGAVVRSARRYLEHIGVAPGF</sequence>
<dbReference type="EMBL" id="JAFBBK010000001">
    <property type="protein sequence ID" value="MBM7414721.1"/>
    <property type="molecule type" value="Genomic_DNA"/>
</dbReference>
<dbReference type="Gene3D" id="3.60.15.10">
    <property type="entry name" value="Ribonuclease Z/Hydroxyacylglutathione hydrolase-like"/>
    <property type="match status" value="1"/>
</dbReference>
<evidence type="ECO:0000313" key="2">
    <source>
        <dbReference type="EMBL" id="MBM7414721.1"/>
    </source>
</evidence>
<dbReference type="PANTHER" id="PTHR36839:SF1">
    <property type="entry name" value="METALLO-BETA-LACTAMASE FAMILY PROTEIN (AFU_ORTHOLOGUE AFUA_5G12770)"/>
    <property type="match status" value="1"/>
</dbReference>
<organism evidence="2 3">
    <name type="scientific">Rhodococcoides corynebacterioides</name>
    <dbReference type="NCBI Taxonomy" id="53972"/>
    <lineage>
        <taxon>Bacteria</taxon>
        <taxon>Bacillati</taxon>
        <taxon>Actinomycetota</taxon>
        <taxon>Actinomycetes</taxon>
        <taxon>Mycobacteriales</taxon>
        <taxon>Nocardiaceae</taxon>
        <taxon>Rhodococcoides</taxon>
    </lineage>
</organism>
<dbReference type="RefSeq" id="WP_204867573.1">
    <property type="nucleotide sequence ID" value="NZ_JAFBBK010000001.1"/>
</dbReference>
<accession>A0ABS2KTU6</accession>
<dbReference type="SMART" id="SM00849">
    <property type="entry name" value="Lactamase_B"/>
    <property type="match status" value="1"/>
</dbReference>
<reference evidence="2 3" key="1">
    <citation type="submission" date="2021-01" db="EMBL/GenBank/DDBJ databases">
        <title>Genomics of switchgrass bacterial isolates.</title>
        <authorList>
            <person name="Shade A."/>
        </authorList>
    </citation>
    <scope>NUCLEOTIDE SEQUENCE [LARGE SCALE GENOMIC DNA]</scope>
    <source>
        <strain evidence="2 3">PvP111</strain>
    </source>
</reference>
<dbReference type="PANTHER" id="PTHR36839">
    <property type="entry name" value="METALLO-BETA-LACTAMASE FAMILY PROTEIN (AFU_ORTHOLOGUE AFUA_5G12770)"/>
    <property type="match status" value="1"/>
</dbReference>
<dbReference type="InterPro" id="IPR001279">
    <property type="entry name" value="Metallo-B-lactamas"/>
</dbReference>
<dbReference type="Pfam" id="PF00753">
    <property type="entry name" value="Lactamase_B"/>
    <property type="match status" value="1"/>
</dbReference>
<dbReference type="InterPro" id="IPR036866">
    <property type="entry name" value="RibonucZ/Hydroxyglut_hydro"/>
</dbReference>
<evidence type="ECO:0000313" key="3">
    <source>
        <dbReference type="Proteomes" id="UP000703038"/>
    </source>
</evidence>
<dbReference type="Proteomes" id="UP000703038">
    <property type="component" value="Unassembled WGS sequence"/>
</dbReference>
<keyword evidence="3" id="KW-1185">Reference proteome</keyword>
<proteinExistence type="predicted"/>